<keyword evidence="2" id="KW-1185">Reference proteome</keyword>
<evidence type="ECO:0000313" key="1">
    <source>
        <dbReference type="EMBL" id="KFL30299.1"/>
    </source>
</evidence>
<dbReference type="RefSeq" id="WP_035085062.1">
    <property type="nucleotide sequence ID" value="NZ_JQGC01000015.1"/>
</dbReference>
<gene>
    <name evidence="1" type="ORF">JP75_17190</name>
</gene>
<organism evidence="1 2">
    <name type="scientific">Devosia riboflavina</name>
    <dbReference type="NCBI Taxonomy" id="46914"/>
    <lineage>
        <taxon>Bacteria</taxon>
        <taxon>Pseudomonadati</taxon>
        <taxon>Pseudomonadota</taxon>
        <taxon>Alphaproteobacteria</taxon>
        <taxon>Hyphomicrobiales</taxon>
        <taxon>Devosiaceae</taxon>
        <taxon>Devosia</taxon>
    </lineage>
</organism>
<evidence type="ECO:0000313" key="2">
    <source>
        <dbReference type="Proteomes" id="UP000028981"/>
    </source>
</evidence>
<dbReference type="AlphaFoldDB" id="A0A087M096"/>
<dbReference type="Proteomes" id="UP000028981">
    <property type="component" value="Unassembled WGS sequence"/>
</dbReference>
<evidence type="ECO:0008006" key="3">
    <source>
        <dbReference type="Google" id="ProtNLM"/>
    </source>
</evidence>
<accession>A0A087M096</accession>
<comment type="caution">
    <text evidence="1">The sequence shown here is derived from an EMBL/GenBank/DDBJ whole genome shotgun (WGS) entry which is preliminary data.</text>
</comment>
<dbReference type="OrthoDB" id="8150723at2"/>
<protein>
    <recommendedName>
        <fullName evidence="3">Transposase</fullName>
    </recommendedName>
</protein>
<reference evidence="1 2" key="1">
    <citation type="submission" date="2014-08" db="EMBL/GenBank/DDBJ databases">
        <authorList>
            <person name="Hassan Y.I."/>
            <person name="Lepp D."/>
            <person name="Zhou T."/>
        </authorList>
    </citation>
    <scope>NUCLEOTIDE SEQUENCE [LARGE SCALE GENOMIC DNA]</scope>
    <source>
        <strain evidence="1 2">IFO13584</strain>
    </source>
</reference>
<dbReference type="EMBL" id="JQGC01000015">
    <property type="protein sequence ID" value="KFL30299.1"/>
    <property type="molecule type" value="Genomic_DNA"/>
</dbReference>
<sequence length="66" mass="7408">MKANTHPIDEARLGIMLNELRLPTIKTLWPRFTVRTQPAFTSAASTAEVVHHPSSIKGWPLTSPMR</sequence>
<proteinExistence type="predicted"/>
<name>A0A087M096_9HYPH</name>